<dbReference type="InterPro" id="IPR002772">
    <property type="entry name" value="Glyco_hydro_3_C"/>
</dbReference>
<evidence type="ECO:0000256" key="8">
    <source>
        <dbReference type="ARBA" id="ARBA00023295"/>
    </source>
</evidence>
<comment type="similarity">
    <text evidence="3">Belongs to the glycosyl hydrolase 3 family.</text>
</comment>
<proteinExistence type="inferred from homology"/>
<dbReference type="EC" id="3.2.1.21" evidence="4"/>
<dbReference type="Pfam" id="PF00933">
    <property type="entry name" value="Glyco_hydro_3"/>
    <property type="match status" value="1"/>
</dbReference>
<comment type="pathway">
    <text evidence="2">Glycan metabolism; cellulose degradation.</text>
</comment>
<evidence type="ECO:0000256" key="6">
    <source>
        <dbReference type="ARBA" id="ARBA00023180"/>
    </source>
</evidence>
<dbReference type="SMART" id="SM01217">
    <property type="entry name" value="Fn3_like"/>
    <property type="match status" value="1"/>
</dbReference>
<dbReference type="OrthoDB" id="47059at2759"/>
<dbReference type="InterPro" id="IPR026891">
    <property type="entry name" value="Fn3-like"/>
</dbReference>
<organism evidence="11 12">
    <name type="scientific">Zopfia rhizophila CBS 207.26</name>
    <dbReference type="NCBI Taxonomy" id="1314779"/>
    <lineage>
        <taxon>Eukaryota</taxon>
        <taxon>Fungi</taxon>
        <taxon>Dikarya</taxon>
        <taxon>Ascomycota</taxon>
        <taxon>Pezizomycotina</taxon>
        <taxon>Dothideomycetes</taxon>
        <taxon>Dothideomycetes incertae sedis</taxon>
        <taxon>Zopfiaceae</taxon>
        <taxon>Zopfia</taxon>
    </lineage>
</organism>
<dbReference type="Gene3D" id="3.40.50.1700">
    <property type="entry name" value="Glycoside hydrolase family 3 C-terminal domain"/>
    <property type="match status" value="1"/>
</dbReference>
<evidence type="ECO:0000259" key="10">
    <source>
        <dbReference type="PROSITE" id="PS51820"/>
    </source>
</evidence>
<dbReference type="GO" id="GO:0008422">
    <property type="term" value="F:beta-glucosidase activity"/>
    <property type="evidence" value="ECO:0007669"/>
    <property type="project" value="UniProtKB-EC"/>
</dbReference>
<name>A0A6A6D7G0_9PEZI</name>
<keyword evidence="7" id="KW-0119">Carbohydrate metabolism</keyword>
<dbReference type="Pfam" id="PF14310">
    <property type="entry name" value="Fn3-like"/>
    <property type="match status" value="1"/>
</dbReference>
<dbReference type="Gene3D" id="3.20.20.300">
    <property type="entry name" value="Glycoside hydrolase, family 3, N-terminal domain"/>
    <property type="match status" value="1"/>
</dbReference>
<feature type="domain" description="PA14" evidence="10">
    <location>
        <begin position="400"/>
        <end position="553"/>
    </location>
</feature>
<dbReference type="InterPro" id="IPR036962">
    <property type="entry name" value="Glyco_hydro_3_N_sf"/>
</dbReference>
<evidence type="ECO:0000313" key="12">
    <source>
        <dbReference type="Proteomes" id="UP000800200"/>
    </source>
</evidence>
<dbReference type="InterPro" id="IPR017853">
    <property type="entry name" value="GH"/>
</dbReference>
<dbReference type="AlphaFoldDB" id="A0A6A6D7G0"/>
<dbReference type="SUPFAM" id="SSF51445">
    <property type="entry name" value="(Trans)glycosidases"/>
    <property type="match status" value="1"/>
</dbReference>
<evidence type="ECO:0000256" key="5">
    <source>
        <dbReference type="ARBA" id="ARBA00022801"/>
    </source>
</evidence>
<evidence type="ECO:0000256" key="2">
    <source>
        <dbReference type="ARBA" id="ARBA00004987"/>
    </source>
</evidence>
<dbReference type="Gene3D" id="2.60.120.260">
    <property type="entry name" value="Galactose-binding domain-like"/>
    <property type="match status" value="1"/>
</dbReference>
<sequence length="835" mass="90918">MSPKIDAILLSLTLEEKISLLAGKNFWETVPIPSKGIPSIKTSDGPNGARGEVFNGGTRAACFPSAVCSAATWNLDLSKQIGSALAEETLTKGARVLLGPTMCNHRHPLGGRNFESFSEDPLLAGKLAAQVVIGLQEKGVAATIKHFAANEQETERLSVDELIPERALREIYMKPFEIAIKEANPWAVMTAYNKVNGIHADSHPLLLQKALRGEWGWNGLVMSDWGGTNSTVDSLNAGLDLEMPGPTRHRSAKTVSEAVEKGLVIKATIDDRTRNVLEFIEKVGGFDNPDIPPEKSVDDPAHRKLIREVAGQGLVLLKNENGILPLQKEQIKGKKVALLGLAKEALIHGGGSASLHSHYRISPWDGLHSAFGECVEFKYAKGAHTYRQLPPMINNTISLDGRPGWTMEYFEHGKTENPIKVTHAYKDASLSPLFDDCAKWNDLHLSTTLIPDETGSHYLSCSGMGPTVVSINDKVIFEQKGNSEDSMAFLLGGVTEKEFTFPFAKGESYEIHIRSSPPGGTDDIGGILEGRPGFRLGFMNQQEHDEDLLSKAVEVARDCDVAIVFTGHTPVWETEGQDQSGFNLPKDGSQDRLVDAVSSVNSRVIVVNSTGVAVAMPWLSKVSAIIQAWFPGQEAGNAIADVLSGAVNPSGKLPVSFPKRIEDAPAYGNFPGAKKDGQLTVKYDEGVFVGYRHYDRLAQKKVQFPFGFGLSYTSFSLKDGRVAQPSHNAFQATISVFNTGQRAGATVVQLYIGRSQKSPEHPIKTLAAFKKVFLEAGQHQVVELLVLLKEFAYFDEASGSWTVDKGRYDFSFGQSTTHIESVITVDIEGTRQLKL</sequence>
<evidence type="ECO:0000256" key="4">
    <source>
        <dbReference type="ARBA" id="ARBA00012744"/>
    </source>
</evidence>
<dbReference type="Proteomes" id="UP000800200">
    <property type="component" value="Unassembled WGS sequence"/>
</dbReference>
<evidence type="ECO:0000313" key="11">
    <source>
        <dbReference type="EMBL" id="KAF2175424.1"/>
    </source>
</evidence>
<keyword evidence="8" id="KW-0326">Glycosidase</keyword>
<comment type="catalytic activity">
    <reaction evidence="1">
        <text>Hydrolysis of terminal, non-reducing beta-D-glucosyl residues with release of beta-D-glucose.</text>
        <dbReference type="EC" id="3.2.1.21"/>
    </reaction>
</comment>
<dbReference type="SUPFAM" id="SSF52279">
    <property type="entry name" value="Beta-D-glucan exohydrolase, C-terminal domain"/>
    <property type="match status" value="1"/>
</dbReference>
<dbReference type="GO" id="GO:0009251">
    <property type="term" value="P:glucan catabolic process"/>
    <property type="evidence" value="ECO:0007669"/>
    <property type="project" value="TreeGrafter"/>
</dbReference>
<accession>A0A6A6D7G0</accession>
<protein>
    <recommendedName>
        <fullName evidence="4">beta-glucosidase</fullName>
        <ecNumber evidence="4">3.2.1.21</ecNumber>
    </recommendedName>
</protein>
<dbReference type="PANTHER" id="PTHR42715:SF3">
    <property type="entry name" value="BETA-GLUCOSIDASE B-RELATED"/>
    <property type="match status" value="1"/>
</dbReference>
<dbReference type="InterPro" id="IPR036881">
    <property type="entry name" value="Glyco_hydro_3_C_sf"/>
</dbReference>
<dbReference type="PROSITE" id="PS51820">
    <property type="entry name" value="PA14"/>
    <property type="match status" value="1"/>
</dbReference>
<evidence type="ECO:0000256" key="1">
    <source>
        <dbReference type="ARBA" id="ARBA00000448"/>
    </source>
</evidence>
<dbReference type="PANTHER" id="PTHR42715">
    <property type="entry name" value="BETA-GLUCOSIDASE"/>
    <property type="match status" value="1"/>
</dbReference>
<dbReference type="InterPro" id="IPR037524">
    <property type="entry name" value="PA14/GLEYA"/>
</dbReference>
<dbReference type="Pfam" id="PF01915">
    <property type="entry name" value="Glyco_hydro_3_C"/>
    <property type="match status" value="1"/>
</dbReference>
<dbReference type="InterPro" id="IPR050288">
    <property type="entry name" value="Cellulose_deg_GH3"/>
</dbReference>
<keyword evidence="6" id="KW-0325">Glycoprotein</keyword>
<gene>
    <name evidence="11" type="ORF">K469DRAFT_756242</name>
</gene>
<dbReference type="PRINTS" id="PR00133">
    <property type="entry name" value="GLHYDRLASE3"/>
</dbReference>
<dbReference type="Gene3D" id="2.60.40.10">
    <property type="entry name" value="Immunoglobulins"/>
    <property type="match status" value="1"/>
</dbReference>
<dbReference type="EMBL" id="ML994733">
    <property type="protein sequence ID" value="KAF2175424.1"/>
    <property type="molecule type" value="Genomic_DNA"/>
</dbReference>
<keyword evidence="12" id="KW-1185">Reference proteome</keyword>
<evidence type="ECO:0000256" key="9">
    <source>
        <dbReference type="ARBA" id="ARBA00023326"/>
    </source>
</evidence>
<reference evidence="11" key="1">
    <citation type="journal article" date="2020" name="Stud. Mycol.">
        <title>101 Dothideomycetes genomes: a test case for predicting lifestyles and emergence of pathogens.</title>
        <authorList>
            <person name="Haridas S."/>
            <person name="Albert R."/>
            <person name="Binder M."/>
            <person name="Bloem J."/>
            <person name="Labutti K."/>
            <person name="Salamov A."/>
            <person name="Andreopoulos B."/>
            <person name="Baker S."/>
            <person name="Barry K."/>
            <person name="Bills G."/>
            <person name="Bluhm B."/>
            <person name="Cannon C."/>
            <person name="Castanera R."/>
            <person name="Culley D."/>
            <person name="Daum C."/>
            <person name="Ezra D."/>
            <person name="Gonzalez J."/>
            <person name="Henrissat B."/>
            <person name="Kuo A."/>
            <person name="Liang C."/>
            <person name="Lipzen A."/>
            <person name="Lutzoni F."/>
            <person name="Magnuson J."/>
            <person name="Mondo S."/>
            <person name="Nolan M."/>
            <person name="Ohm R."/>
            <person name="Pangilinan J."/>
            <person name="Park H.-J."/>
            <person name="Ramirez L."/>
            <person name="Alfaro M."/>
            <person name="Sun H."/>
            <person name="Tritt A."/>
            <person name="Yoshinaga Y."/>
            <person name="Zwiers L.-H."/>
            <person name="Turgeon B."/>
            <person name="Goodwin S."/>
            <person name="Spatafora J."/>
            <person name="Crous P."/>
            <person name="Grigoriev I."/>
        </authorList>
    </citation>
    <scope>NUCLEOTIDE SEQUENCE</scope>
    <source>
        <strain evidence="11">CBS 207.26</strain>
    </source>
</reference>
<dbReference type="InterPro" id="IPR001764">
    <property type="entry name" value="Glyco_hydro_3_N"/>
</dbReference>
<dbReference type="InterPro" id="IPR013783">
    <property type="entry name" value="Ig-like_fold"/>
</dbReference>
<keyword evidence="5 11" id="KW-0378">Hydrolase</keyword>
<evidence type="ECO:0000256" key="7">
    <source>
        <dbReference type="ARBA" id="ARBA00023277"/>
    </source>
</evidence>
<evidence type="ECO:0000256" key="3">
    <source>
        <dbReference type="ARBA" id="ARBA00005336"/>
    </source>
</evidence>
<keyword evidence="9" id="KW-0624">Polysaccharide degradation</keyword>